<dbReference type="RefSeq" id="WP_234749803.1">
    <property type="nucleotide sequence ID" value="NZ_BAAAWN010000001.1"/>
</dbReference>
<feature type="transmembrane region" description="Helical" evidence="7">
    <location>
        <begin position="392"/>
        <end position="414"/>
    </location>
</feature>
<reference evidence="10 11" key="1">
    <citation type="submission" date="2024-09" db="EMBL/GenBank/DDBJ databases">
        <authorList>
            <person name="Sun Q."/>
            <person name="Mori K."/>
        </authorList>
    </citation>
    <scope>NUCLEOTIDE SEQUENCE [LARGE SCALE GENOMIC DNA]</scope>
    <source>
        <strain evidence="10 11">JCM 1334</strain>
    </source>
</reference>
<organism evidence="10 11">
    <name type="scientific">Arthrobacter ramosus</name>
    <dbReference type="NCBI Taxonomy" id="1672"/>
    <lineage>
        <taxon>Bacteria</taxon>
        <taxon>Bacillati</taxon>
        <taxon>Actinomycetota</taxon>
        <taxon>Actinomycetes</taxon>
        <taxon>Micrococcales</taxon>
        <taxon>Micrococcaceae</taxon>
        <taxon>Arthrobacter</taxon>
    </lineage>
</organism>
<dbReference type="InterPro" id="IPR000515">
    <property type="entry name" value="MetI-like"/>
</dbReference>
<feature type="transmembrane region" description="Helical" evidence="7">
    <location>
        <begin position="503"/>
        <end position="524"/>
    </location>
</feature>
<accession>A0ABV5Y7M7</accession>
<feature type="transmembrane region" description="Helical" evidence="7">
    <location>
        <begin position="105"/>
        <end position="128"/>
    </location>
</feature>
<keyword evidence="2 7" id="KW-0813">Transport</keyword>
<gene>
    <name evidence="10" type="ORF">ACFFP1_21730</name>
</gene>
<evidence type="ECO:0000313" key="10">
    <source>
        <dbReference type="EMBL" id="MFB9822095.1"/>
    </source>
</evidence>
<keyword evidence="4 7" id="KW-0812">Transmembrane</keyword>
<evidence type="ECO:0000256" key="3">
    <source>
        <dbReference type="ARBA" id="ARBA00022475"/>
    </source>
</evidence>
<name>A0ABV5Y7M7_ARTRM</name>
<evidence type="ECO:0000256" key="8">
    <source>
        <dbReference type="SAM" id="MobiDB-lite"/>
    </source>
</evidence>
<dbReference type="PROSITE" id="PS50928">
    <property type="entry name" value="ABC_TM1"/>
    <property type="match status" value="1"/>
</dbReference>
<evidence type="ECO:0000256" key="5">
    <source>
        <dbReference type="ARBA" id="ARBA00022989"/>
    </source>
</evidence>
<feature type="compositionally biased region" description="Polar residues" evidence="8">
    <location>
        <begin position="572"/>
        <end position="586"/>
    </location>
</feature>
<dbReference type="PANTHER" id="PTHR43163">
    <property type="entry name" value="DIPEPTIDE TRANSPORT SYSTEM PERMEASE PROTEIN DPPB-RELATED"/>
    <property type="match status" value="1"/>
</dbReference>
<evidence type="ECO:0000256" key="2">
    <source>
        <dbReference type="ARBA" id="ARBA00022448"/>
    </source>
</evidence>
<dbReference type="Pfam" id="PF00528">
    <property type="entry name" value="BPD_transp_1"/>
    <property type="match status" value="2"/>
</dbReference>
<comment type="similarity">
    <text evidence="7">Belongs to the binding-protein-dependent transport system permease family.</text>
</comment>
<feature type="transmembrane region" description="Helical" evidence="7">
    <location>
        <begin position="284"/>
        <end position="308"/>
    </location>
</feature>
<dbReference type="EMBL" id="JBHMBC010000040">
    <property type="protein sequence ID" value="MFB9822095.1"/>
    <property type="molecule type" value="Genomic_DNA"/>
</dbReference>
<feature type="transmembrane region" description="Helical" evidence="7">
    <location>
        <begin position="241"/>
        <end position="264"/>
    </location>
</feature>
<keyword evidence="5 7" id="KW-1133">Transmembrane helix</keyword>
<sequence length="610" mass="62356">MRGPAFIKTAVSRAVALFAIVVLIGLLPWLSGQSPEYTILRARYADREATDETLGMIRAELGLDRGPLHIFLDWAGGLLRGDMGNSWITNTPVGPGTVETLGVSVTLMACAVAVATAVAAALCVPSVVRGLAGNPGRGSGVVAAAMTALPEFLLAAMLLVVGAVWLGWFPPYGWQGMDHAVLPALSLGLPAGGLIGRLLSDAINLAFAEKWVGTWAMAGASRARLTAAVLRRALPTVTSQIGLVLIGLTGGAVAVEKVFAIPGLGRAVLGAASAQDIPALQAGVLALLMLAVAAGSLSAAARYLLLGAALRSGTVPVPDSPGRSRRRDAAVPLVAAGALLLIVVAGLLRDPFTSSHPRLAGPGFELPFGADASGRDLLARVGHGAVSTLGTALLVVLACLVIGIVVGLFPLAATGPLEVANAAPPILAGLIVAVMTGPSAEGATIAVTLVSWAPLAAHTAALAQEARAQPHVKILPILGVGRVRILWRYILPAILGPVFRHSMLRIPGIALALAALGFLGLGPHQPSPEWGLILAEGINYVERAPWAVAAPASALILASILAVSLSSVTWSREQGERSPQQPTSFAADTASAGPEPRARNREPASKTVDR</sequence>
<feature type="transmembrane region" description="Helical" evidence="7">
    <location>
        <begin position="140"/>
        <end position="168"/>
    </location>
</feature>
<dbReference type="InterPro" id="IPR035906">
    <property type="entry name" value="MetI-like_sf"/>
</dbReference>
<protein>
    <submittedName>
        <fullName evidence="10">ABC transporter permease subunit</fullName>
    </submittedName>
</protein>
<feature type="domain" description="ABC transmembrane type-1" evidence="9">
    <location>
        <begin position="381"/>
        <end position="567"/>
    </location>
</feature>
<feature type="region of interest" description="Disordered" evidence="8">
    <location>
        <begin position="572"/>
        <end position="610"/>
    </location>
</feature>
<evidence type="ECO:0000256" key="4">
    <source>
        <dbReference type="ARBA" id="ARBA00022692"/>
    </source>
</evidence>
<comment type="subcellular location">
    <subcellularLocation>
        <location evidence="1 7">Cell membrane</location>
        <topology evidence="1 7">Multi-pass membrane protein</topology>
    </subcellularLocation>
</comment>
<keyword evidence="11" id="KW-1185">Reference proteome</keyword>
<evidence type="ECO:0000256" key="1">
    <source>
        <dbReference type="ARBA" id="ARBA00004651"/>
    </source>
</evidence>
<evidence type="ECO:0000259" key="9">
    <source>
        <dbReference type="PROSITE" id="PS50928"/>
    </source>
</evidence>
<feature type="transmembrane region" description="Helical" evidence="7">
    <location>
        <begin position="12"/>
        <end position="30"/>
    </location>
</feature>
<dbReference type="CDD" id="cd06261">
    <property type="entry name" value="TM_PBP2"/>
    <property type="match status" value="1"/>
</dbReference>
<dbReference type="Proteomes" id="UP001589702">
    <property type="component" value="Unassembled WGS sequence"/>
</dbReference>
<feature type="compositionally biased region" description="Basic and acidic residues" evidence="8">
    <location>
        <begin position="596"/>
        <end position="610"/>
    </location>
</feature>
<keyword evidence="6 7" id="KW-0472">Membrane</keyword>
<feature type="transmembrane region" description="Helical" evidence="7">
    <location>
        <begin position="544"/>
        <end position="568"/>
    </location>
</feature>
<dbReference type="SUPFAM" id="SSF161098">
    <property type="entry name" value="MetI-like"/>
    <property type="match status" value="1"/>
</dbReference>
<evidence type="ECO:0000313" key="11">
    <source>
        <dbReference type="Proteomes" id="UP001589702"/>
    </source>
</evidence>
<evidence type="ECO:0000256" key="7">
    <source>
        <dbReference type="RuleBase" id="RU363032"/>
    </source>
</evidence>
<proteinExistence type="inferred from homology"/>
<keyword evidence="3" id="KW-1003">Cell membrane</keyword>
<dbReference type="PANTHER" id="PTHR43163:SF3">
    <property type="entry name" value="PEPTIDE ABC TRANSPORTER PERMEASE PROTEIN"/>
    <property type="match status" value="1"/>
</dbReference>
<dbReference type="Gene3D" id="1.10.3720.10">
    <property type="entry name" value="MetI-like"/>
    <property type="match status" value="1"/>
</dbReference>
<evidence type="ECO:0000256" key="6">
    <source>
        <dbReference type="ARBA" id="ARBA00023136"/>
    </source>
</evidence>
<feature type="transmembrane region" description="Helical" evidence="7">
    <location>
        <begin position="329"/>
        <end position="348"/>
    </location>
</feature>
<comment type="caution">
    <text evidence="10">The sequence shown here is derived from an EMBL/GenBank/DDBJ whole genome shotgun (WGS) entry which is preliminary data.</text>
</comment>